<evidence type="ECO:0000256" key="5">
    <source>
        <dbReference type="SAM" id="MobiDB-lite"/>
    </source>
</evidence>
<evidence type="ECO:0000259" key="6">
    <source>
        <dbReference type="PROSITE" id="PS50977"/>
    </source>
</evidence>
<keyword evidence="1" id="KW-0805">Transcription regulation</keyword>
<evidence type="ECO:0000313" key="8">
    <source>
        <dbReference type="Proteomes" id="UP000323454"/>
    </source>
</evidence>
<feature type="region of interest" description="Disordered" evidence="5">
    <location>
        <begin position="1"/>
        <end position="21"/>
    </location>
</feature>
<keyword evidence="2 4" id="KW-0238">DNA-binding</keyword>
<accession>A0A5B2WJZ0</accession>
<proteinExistence type="predicted"/>
<dbReference type="Proteomes" id="UP000323454">
    <property type="component" value="Unassembled WGS sequence"/>
</dbReference>
<keyword evidence="3" id="KW-0804">Transcription</keyword>
<dbReference type="PANTHER" id="PTHR30055">
    <property type="entry name" value="HTH-TYPE TRANSCRIPTIONAL REGULATOR RUTR"/>
    <property type="match status" value="1"/>
</dbReference>
<dbReference type="PROSITE" id="PS50977">
    <property type="entry name" value="HTH_TETR_2"/>
    <property type="match status" value="1"/>
</dbReference>
<evidence type="ECO:0000313" key="7">
    <source>
        <dbReference type="EMBL" id="KAA2252393.1"/>
    </source>
</evidence>
<dbReference type="RefSeq" id="WP_149854317.1">
    <property type="nucleotide sequence ID" value="NZ_VUOB01000075.1"/>
</dbReference>
<dbReference type="SUPFAM" id="SSF48498">
    <property type="entry name" value="Tetracyclin repressor-like, C-terminal domain"/>
    <property type="match status" value="1"/>
</dbReference>
<dbReference type="GO" id="GO:0000976">
    <property type="term" value="F:transcription cis-regulatory region binding"/>
    <property type="evidence" value="ECO:0007669"/>
    <property type="project" value="TreeGrafter"/>
</dbReference>
<dbReference type="EMBL" id="VUOB01000075">
    <property type="protein sequence ID" value="KAA2252393.1"/>
    <property type="molecule type" value="Genomic_DNA"/>
</dbReference>
<keyword evidence="8" id="KW-1185">Reference proteome</keyword>
<dbReference type="Gene3D" id="1.10.357.10">
    <property type="entry name" value="Tetracycline Repressor, domain 2"/>
    <property type="match status" value="1"/>
</dbReference>
<gene>
    <name evidence="7" type="ORF">F0L68_35690</name>
</gene>
<evidence type="ECO:0000256" key="1">
    <source>
        <dbReference type="ARBA" id="ARBA00023015"/>
    </source>
</evidence>
<comment type="caution">
    <text evidence="7">The sequence shown here is derived from an EMBL/GenBank/DDBJ whole genome shotgun (WGS) entry which is preliminary data.</text>
</comment>
<feature type="DNA-binding region" description="H-T-H motif" evidence="4">
    <location>
        <begin position="45"/>
        <end position="64"/>
    </location>
</feature>
<dbReference type="InterPro" id="IPR036271">
    <property type="entry name" value="Tet_transcr_reg_TetR-rel_C_sf"/>
</dbReference>
<evidence type="ECO:0000256" key="3">
    <source>
        <dbReference type="ARBA" id="ARBA00023163"/>
    </source>
</evidence>
<dbReference type="PANTHER" id="PTHR30055:SF234">
    <property type="entry name" value="HTH-TYPE TRANSCRIPTIONAL REGULATOR BETI"/>
    <property type="match status" value="1"/>
</dbReference>
<evidence type="ECO:0000256" key="4">
    <source>
        <dbReference type="PROSITE-ProRule" id="PRU00335"/>
    </source>
</evidence>
<evidence type="ECO:0000256" key="2">
    <source>
        <dbReference type="ARBA" id="ARBA00023125"/>
    </source>
</evidence>
<sequence length="212" mass="23047">MNTTSSRGAGTRPEGAPRRRADAERNIAAILDAAAGCLGRQPQVSMADVARAAGVGRVTLYAHFPSREVLLEAVLDRTIAQAGAVIEQSQPDEGPADDALRRLLRSSWQVLDRHLRLFDVAQRELGPARLREHHDPAISRIEHLLARGQKEKTFRTDLPLNWLVTCVYTLLHAAADDVNNGRLAQKKAGHVLEATILSALAVPPNGSQRRAG</sequence>
<name>A0A5B2WJZ0_9PSEU</name>
<reference evidence="7 8" key="2">
    <citation type="submission" date="2019-09" db="EMBL/GenBank/DDBJ databases">
        <authorList>
            <person name="Jin C."/>
        </authorList>
    </citation>
    <scope>NUCLEOTIDE SEQUENCE [LARGE SCALE GENOMIC DNA]</scope>
    <source>
        <strain evidence="7 8">AN110305</strain>
    </source>
</reference>
<dbReference type="GO" id="GO:0003700">
    <property type="term" value="F:DNA-binding transcription factor activity"/>
    <property type="evidence" value="ECO:0007669"/>
    <property type="project" value="TreeGrafter"/>
</dbReference>
<feature type="domain" description="HTH tetR-type" evidence="6">
    <location>
        <begin position="24"/>
        <end position="82"/>
    </location>
</feature>
<dbReference type="Pfam" id="PF00440">
    <property type="entry name" value="TetR_N"/>
    <property type="match status" value="1"/>
</dbReference>
<dbReference type="AlphaFoldDB" id="A0A5B2WJZ0"/>
<protein>
    <submittedName>
        <fullName evidence="7">TetR/AcrR family transcriptional regulator</fullName>
    </submittedName>
</protein>
<dbReference type="OrthoDB" id="3869819at2"/>
<dbReference type="InterPro" id="IPR050109">
    <property type="entry name" value="HTH-type_TetR-like_transc_reg"/>
</dbReference>
<reference evidence="7 8" key="1">
    <citation type="submission" date="2019-09" db="EMBL/GenBank/DDBJ databases">
        <title>Goodfellowia gen. nov., a new genus of the Pseudonocardineae related to Actinoalloteichus, containing Goodfellowia coeruleoviolacea gen. nov., comb. nov. gen. nov., comb. nov.</title>
        <authorList>
            <person name="Labeda D."/>
        </authorList>
    </citation>
    <scope>NUCLEOTIDE SEQUENCE [LARGE SCALE GENOMIC DNA]</scope>
    <source>
        <strain evidence="7 8">AN110305</strain>
    </source>
</reference>
<dbReference type="InterPro" id="IPR009057">
    <property type="entry name" value="Homeodomain-like_sf"/>
</dbReference>
<dbReference type="InterPro" id="IPR001647">
    <property type="entry name" value="HTH_TetR"/>
</dbReference>
<organism evidence="7 8">
    <name type="scientific">Solihabitans fulvus</name>
    <dbReference type="NCBI Taxonomy" id="1892852"/>
    <lineage>
        <taxon>Bacteria</taxon>
        <taxon>Bacillati</taxon>
        <taxon>Actinomycetota</taxon>
        <taxon>Actinomycetes</taxon>
        <taxon>Pseudonocardiales</taxon>
        <taxon>Pseudonocardiaceae</taxon>
        <taxon>Solihabitans</taxon>
    </lineage>
</organism>
<dbReference type="SUPFAM" id="SSF46689">
    <property type="entry name" value="Homeodomain-like"/>
    <property type="match status" value="1"/>
</dbReference>